<dbReference type="Proteomes" id="UP000323583">
    <property type="component" value="Unassembled WGS sequence"/>
</dbReference>
<proteinExistence type="predicted"/>
<dbReference type="EMBL" id="VSGZ01000013">
    <property type="protein sequence ID" value="TXY93794.1"/>
    <property type="molecule type" value="Genomic_DNA"/>
</dbReference>
<dbReference type="InterPro" id="IPR013702">
    <property type="entry name" value="FIST_domain_N"/>
</dbReference>
<sequence>MRTLKLIYSSEQELQAYLSEHRLSSGHGIVQLFSGRSPDETLHVQRMLKASLPHFVLIGTSTAGEIYRGTCVSEAIVIDIIMFETEIEVIPF</sequence>
<evidence type="ECO:0000313" key="3">
    <source>
        <dbReference type="Proteomes" id="UP000323583"/>
    </source>
</evidence>
<dbReference type="RefSeq" id="WP_148497337.1">
    <property type="nucleotide sequence ID" value="NZ_CP184810.1"/>
</dbReference>
<name>A0A8B5ZNL7_VIBCL</name>
<protein>
    <recommendedName>
        <fullName evidence="1">FIST domain-containing protein</fullName>
    </recommendedName>
</protein>
<dbReference type="Pfam" id="PF08495">
    <property type="entry name" value="FIST"/>
    <property type="match status" value="1"/>
</dbReference>
<evidence type="ECO:0000259" key="1">
    <source>
        <dbReference type="Pfam" id="PF08495"/>
    </source>
</evidence>
<comment type="caution">
    <text evidence="2">The sequence shown here is derived from an EMBL/GenBank/DDBJ whole genome shotgun (WGS) entry which is preliminary data.</text>
</comment>
<evidence type="ECO:0000313" key="2">
    <source>
        <dbReference type="EMBL" id="TXY93794.1"/>
    </source>
</evidence>
<gene>
    <name evidence="2" type="ORF">FXE67_03135</name>
</gene>
<dbReference type="AlphaFoldDB" id="A0A8B5ZNL7"/>
<organism evidence="2 3">
    <name type="scientific">Vibrio cholerae</name>
    <dbReference type="NCBI Taxonomy" id="666"/>
    <lineage>
        <taxon>Bacteria</taxon>
        <taxon>Pseudomonadati</taxon>
        <taxon>Pseudomonadota</taxon>
        <taxon>Gammaproteobacteria</taxon>
        <taxon>Vibrionales</taxon>
        <taxon>Vibrionaceae</taxon>
        <taxon>Vibrio</taxon>
    </lineage>
</organism>
<reference evidence="2 3" key="1">
    <citation type="submission" date="2019-06" db="EMBL/GenBank/DDBJ databases">
        <title>Vibrio cholerae phylogeny based on whole-genome sequencing reveals genetic diversity and population strucutre.</title>
        <authorList>
            <person name="Zhiqiu Y."/>
            <person name="Bin L."/>
            <person name="Lingyan J."/>
        </authorList>
    </citation>
    <scope>NUCLEOTIDE SEQUENCE [LARGE SCALE GENOMIC DNA]</scope>
    <source>
        <strain evidence="2 3">N2768</strain>
    </source>
</reference>
<accession>A0A8B5ZNL7</accession>
<feature type="domain" description="FIST" evidence="1">
    <location>
        <begin position="30"/>
        <end position="86"/>
    </location>
</feature>